<comment type="caution">
    <text evidence="10">The sequence shown here is derived from an EMBL/GenBank/DDBJ whole genome shotgun (WGS) entry which is preliminary data.</text>
</comment>
<dbReference type="SUPFAM" id="SSF103473">
    <property type="entry name" value="MFS general substrate transporter"/>
    <property type="match status" value="1"/>
</dbReference>
<dbReference type="PANTHER" id="PTHR23522">
    <property type="entry name" value="BLL5896 PROTEIN"/>
    <property type="match status" value="1"/>
</dbReference>
<feature type="transmembrane region" description="Helical" evidence="8">
    <location>
        <begin position="365"/>
        <end position="384"/>
    </location>
</feature>
<feature type="transmembrane region" description="Helical" evidence="8">
    <location>
        <begin position="339"/>
        <end position="359"/>
    </location>
</feature>
<feature type="transmembrane region" description="Helical" evidence="8">
    <location>
        <begin position="160"/>
        <end position="180"/>
    </location>
</feature>
<protein>
    <submittedName>
        <fullName evidence="10">MFS transporter</fullName>
    </submittedName>
</protein>
<keyword evidence="5 8" id="KW-0812">Transmembrane</keyword>
<feature type="transmembrane region" description="Helical" evidence="8">
    <location>
        <begin position="212"/>
        <end position="230"/>
    </location>
</feature>
<evidence type="ECO:0000256" key="8">
    <source>
        <dbReference type="SAM" id="Phobius"/>
    </source>
</evidence>
<dbReference type="EMBL" id="JAFLNF010000001">
    <property type="protein sequence ID" value="MBO0343593.1"/>
    <property type="molecule type" value="Genomic_DNA"/>
</dbReference>
<feature type="domain" description="Major facilitator superfamily associated" evidence="9">
    <location>
        <begin position="12"/>
        <end position="363"/>
    </location>
</feature>
<dbReference type="GO" id="GO:0005886">
    <property type="term" value="C:plasma membrane"/>
    <property type="evidence" value="ECO:0007669"/>
    <property type="project" value="UniProtKB-SubCell"/>
</dbReference>
<dbReference type="NCBIfam" id="NF037955">
    <property type="entry name" value="mfs"/>
    <property type="match status" value="1"/>
</dbReference>
<evidence type="ECO:0000256" key="7">
    <source>
        <dbReference type="ARBA" id="ARBA00023136"/>
    </source>
</evidence>
<dbReference type="Proteomes" id="UP000664779">
    <property type="component" value="Unassembled WGS sequence"/>
</dbReference>
<dbReference type="Gene3D" id="1.20.1250.20">
    <property type="entry name" value="MFS general substrate transporter like domains"/>
    <property type="match status" value="2"/>
</dbReference>
<dbReference type="InterPro" id="IPR024989">
    <property type="entry name" value="MFS_assoc_dom"/>
</dbReference>
<feature type="transmembrane region" description="Helical" evidence="8">
    <location>
        <begin position="276"/>
        <end position="296"/>
    </location>
</feature>
<feature type="transmembrane region" description="Helical" evidence="8">
    <location>
        <begin position="44"/>
        <end position="64"/>
    </location>
</feature>
<evidence type="ECO:0000256" key="1">
    <source>
        <dbReference type="ARBA" id="ARBA00004429"/>
    </source>
</evidence>
<keyword evidence="2" id="KW-0813">Transport</keyword>
<dbReference type="RefSeq" id="WP_206937043.1">
    <property type="nucleotide sequence ID" value="NZ_JAFLNF010000001.1"/>
</dbReference>
<keyword evidence="4" id="KW-0997">Cell inner membrane</keyword>
<dbReference type="Pfam" id="PF12832">
    <property type="entry name" value="MFS_1_like"/>
    <property type="match status" value="1"/>
</dbReference>
<evidence type="ECO:0000313" key="10">
    <source>
        <dbReference type="EMBL" id="MBO0343593.1"/>
    </source>
</evidence>
<reference evidence="10" key="1">
    <citation type="submission" date="2021-03" db="EMBL/GenBank/DDBJ databases">
        <title>Roseibium sp. CAU 1637 isolated from Incheon.</title>
        <authorList>
            <person name="Kim W."/>
        </authorList>
    </citation>
    <scope>NUCLEOTIDE SEQUENCE</scope>
    <source>
        <strain evidence="10">CAU 1637</strain>
    </source>
</reference>
<evidence type="ECO:0000256" key="2">
    <source>
        <dbReference type="ARBA" id="ARBA00022448"/>
    </source>
</evidence>
<feature type="transmembrane region" description="Helical" evidence="8">
    <location>
        <begin position="99"/>
        <end position="125"/>
    </location>
</feature>
<keyword evidence="11" id="KW-1185">Reference proteome</keyword>
<keyword evidence="6 8" id="KW-1133">Transmembrane helix</keyword>
<keyword evidence="7 8" id="KW-0472">Membrane</keyword>
<feature type="transmembrane region" description="Helical" evidence="8">
    <location>
        <begin position="250"/>
        <end position="269"/>
    </location>
</feature>
<evidence type="ECO:0000313" key="11">
    <source>
        <dbReference type="Proteomes" id="UP000664779"/>
    </source>
</evidence>
<comment type="subcellular location">
    <subcellularLocation>
        <location evidence="1">Cell inner membrane</location>
        <topology evidence="1">Multi-pass membrane protein</topology>
    </subcellularLocation>
</comment>
<dbReference type="InterPro" id="IPR026032">
    <property type="entry name" value="HcaT-like"/>
</dbReference>
<dbReference type="InterPro" id="IPR036259">
    <property type="entry name" value="MFS_trans_sf"/>
</dbReference>
<evidence type="ECO:0000256" key="3">
    <source>
        <dbReference type="ARBA" id="ARBA00022475"/>
    </source>
</evidence>
<accession>A0A939ELP9</accession>
<dbReference type="AlphaFoldDB" id="A0A939ELP9"/>
<feature type="transmembrane region" description="Helical" evidence="8">
    <location>
        <begin position="308"/>
        <end position="327"/>
    </location>
</feature>
<dbReference type="GO" id="GO:0030395">
    <property type="term" value="F:lactose binding"/>
    <property type="evidence" value="ECO:0007669"/>
    <property type="project" value="TreeGrafter"/>
</dbReference>
<dbReference type="GO" id="GO:0015528">
    <property type="term" value="F:lactose:proton symporter activity"/>
    <property type="evidence" value="ECO:0007669"/>
    <property type="project" value="TreeGrafter"/>
</dbReference>
<evidence type="ECO:0000256" key="4">
    <source>
        <dbReference type="ARBA" id="ARBA00022519"/>
    </source>
</evidence>
<feature type="transmembrane region" description="Helical" evidence="8">
    <location>
        <begin position="12"/>
        <end position="32"/>
    </location>
</feature>
<sequence length="396" mass="41601">MSSGSRGLGARISGLFACHFLGFGFFLPFFPLVLQARGVEPAHIGYVLGGATILRILASPVLSSLSDRSGRRRRSIFLYSLFGGAALLVFLAADGMPLMALAVAVMTIFQAPIVPLSEAYALSAVKHHGLDYGRMRLWGSVAFVAGNLVGGWIVQVSQGVLIVVGMLVGKAATGLMAIALPNPSEPASASEHRDSSAVAEDKEKPRIFASPVFLAALLCLGLIEGSHAAYYGYSSLFFGRIGISDSLVGLLWAIGVIVEIGVFAVIGRASLHMSPLIMVQIGAGAALVRWTLFPLAENVWAMVPLQCLHGLTFAVAHFGAVRFVAGLVSEKWSATGQSFLASASGVLMAAGMAVSGPLYRLDPSYPFWLMAVCATAGSIGLIAMRGALVRQQQKYG</sequence>
<evidence type="ECO:0000259" key="9">
    <source>
        <dbReference type="Pfam" id="PF12832"/>
    </source>
</evidence>
<feature type="transmembrane region" description="Helical" evidence="8">
    <location>
        <begin position="137"/>
        <end position="154"/>
    </location>
</feature>
<evidence type="ECO:0000256" key="5">
    <source>
        <dbReference type="ARBA" id="ARBA00022692"/>
    </source>
</evidence>
<dbReference type="PANTHER" id="PTHR23522:SF10">
    <property type="entry name" value="3-PHENYLPROPIONIC ACID TRANSPORTER-RELATED"/>
    <property type="match status" value="1"/>
</dbReference>
<dbReference type="PIRSF" id="PIRSF004925">
    <property type="entry name" value="HcaT"/>
    <property type="match status" value="1"/>
</dbReference>
<proteinExistence type="predicted"/>
<gene>
    <name evidence="10" type="ORF">J0X15_00030</name>
</gene>
<feature type="transmembrane region" description="Helical" evidence="8">
    <location>
        <begin position="76"/>
        <end position="93"/>
    </location>
</feature>
<organism evidence="10 11">
    <name type="scientific">Roseibium limicola</name>
    <dbReference type="NCBI Taxonomy" id="2816037"/>
    <lineage>
        <taxon>Bacteria</taxon>
        <taxon>Pseudomonadati</taxon>
        <taxon>Pseudomonadota</taxon>
        <taxon>Alphaproteobacteria</taxon>
        <taxon>Hyphomicrobiales</taxon>
        <taxon>Stappiaceae</taxon>
        <taxon>Roseibium</taxon>
    </lineage>
</organism>
<evidence type="ECO:0000256" key="6">
    <source>
        <dbReference type="ARBA" id="ARBA00022989"/>
    </source>
</evidence>
<keyword evidence="3" id="KW-1003">Cell membrane</keyword>
<name>A0A939ELP9_9HYPH</name>